<dbReference type="STRING" id="928724.SacglDRAFT_01159"/>
<dbReference type="HOGENOM" id="CLU_2467172_0_0_11"/>
<evidence type="ECO:0000313" key="2">
    <source>
        <dbReference type="Proteomes" id="UP000005087"/>
    </source>
</evidence>
<proteinExistence type="predicted"/>
<accession>I1CZG7</accession>
<reference evidence="2" key="2">
    <citation type="submission" date="2012-01" db="EMBL/GenBank/DDBJ databases">
        <title>Noncontiguous Finished sequence of chromosome of Saccharomonospora glauca K62.</title>
        <authorList>
            <consortium name="US DOE Joint Genome Institute"/>
            <person name="Lucas S."/>
            <person name="Han J."/>
            <person name="Lapidus A."/>
            <person name="Cheng J.-F."/>
            <person name="Goodwin L."/>
            <person name="Pitluck S."/>
            <person name="Peters L."/>
            <person name="Mikhailova N."/>
            <person name="Held B."/>
            <person name="Detter J.C."/>
            <person name="Han C."/>
            <person name="Tapia R."/>
            <person name="Land M."/>
            <person name="Hauser L."/>
            <person name="Kyrpides N."/>
            <person name="Ivanova N."/>
            <person name="Pagani I."/>
            <person name="Brambilla E.-M."/>
            <person name="Klenk H.-P."/>
            <person name="Woyke T."/>
        </authorList>
    </citation>
    <scope>NUCLEOTIDE SEQUENCE [LARGE SCALE GENOMIC DNA]</scope>
    <source>
        <strain evidence="2">K62</strain>
    </source>
</reference>
<reference evidence="1 2" key="1">
    <citation type="submission" date="2011-09" db="EMBL/GenBank/DDBJ databases">
        <authorList>
            <consortium name="US DOE Joint Genome Institute (JGI-PGF)"/>
            <person name="Lucas S."/>
            <person name="Han J."/>
            <person name="Lapidus A."/>
            <person name="Cheng J.-F."/>
            <person name="Goodwin L."/>
            <person name="Pitluck S."/>
            <person name="Peters L."/>
            <person name="Land M.L."/>
            <person name="Hauser L."/>
            <person name="Brambilla E."/>
            <person name="Klenk H.-P."/>
            <person name="Woyke T.J."/>
        </authorList>
    </citation>
    <scope>NUCLEOTIDE SEQUENCE [LARGE SCALE GENOMIC DNA]</scope>
    <source>
        <strain evidence="1 2">K62</strain>
    </source>
</reference>
<sequence length="88" mass="10344">MAGPRKKPRQTERKVYPGLWDTDFPRTMIYRRELLQDPEADTDDLTYVYVADMANTYAERYGGHPRDYLRAIRAAVANHHYGQPLERS</sequence>
<dbReference type="Proteomes" id="UP000005087">
    <property type="component" value="Chromosome"/>
</dbReference>
<dbReference type="AlphaFoldDB" id="I1CZG7"/>
<organism evidence="1 2">
    <name type="scientific">Saccharomonospora glauca K62</name>
    <dbReference type="NCBI Taxonomy" id="928724"/>
    <lineage>
        <taxon>Bacteria</taxon>
        <taxon>Bacillati</taxon>
        <taxon>Actinomycetota</taxon>
        <taxon>Actinomycetes</taxon>
        <taxon>Pseudonocardiales</taxon>
        <taxon>Pseudonocardiaceae</taxon>
        <taxon>Saccharomonospora</taxon>
    </lineage>
</organism>
<gene>
    <name evidence="1" type="ORF">SacglDRAFT_01159</name>
</gene>
<name>I1CZG7_9PSEU</name>
<dbReference type="EMBL" id="CM001484">
    <property type="protein sequence ID" value="EIE98091.1"/>
    <property type="molecule type" value="Genomic_DNA"/>
</dbReference>
<protein>
    <submittedName>
        <fullName evidence="1">Uncharacterized protein</fullName>
    </submittedName>
</protein>
<keyword evidence="2" id="KW-1185">Reference proteome</keyword>
<evidence type="ECO:0000313" key="1">
    <source>
        <dbReference type="EMBL" id="EIE98091.1"/>
    </source>
</evidence>